<proteinExistence type="predicted"/>
<dbReference type="PATRIC" id="fig|883158.3.peg.2020"/>
<evidence type="ECO:0000313" key="3">
    <source>
        <dbReference type="EMBL" id="EHO66007.1"/>
    </source>
</evidence>
<sequence length="1484" mass="161931">MKRKTFLLAALAFVSTMLVPASAQTEPKTEVPFKFEKVLPGTRKPGGELKKTNAFPMFNQMMLNHAKTSLMREPVNGASLYAPLKAGEVLTVLPNLEIWADILSNNFTGICMFNPVSDISFTRLASYEKGYFNAGSGLVEDAEQLHGIYLDTTYSGWGIILIIHFAFDTQTWEMIGEPQVVRDYSVVATETANDPQTGEVFGEFYSSDLSRKEFGVIDYQTMTRTTIGPATHQYVAMGITSDGKAYGVANDGNLYHIDRNTGEETLKGSTGIQVARHDGNAYFQSGEIDPRTDEFYWASVDSTGLSMLYTVDLNDGHVTQVGSLLNANVMGLTIPAPKAANAAPAAIENLTKEFTGSSLSGKIKFRAPNKTFGGSALSGALTYNITSNKNEIATGTVQAGSECEVDVTLPEGINRIAVTVSNGVGRSPKTKMETYIGFDIPKAATNVKLEINSANKATVTWDAPTEGVYGGFLGTLKYDIYKISGSDTTLIVNDYTGTTYTGIIPSETLKKYIYAVRAKNEKHQSSLAFSNGVEVGSAFSIPFFDDFLTETDAALYTIIDANNDGSTWKWLSGSTNCFFYKFSDANRGDDWLITPPIHLHGGKNYTLSFRARNSLKSCIERIEVMYGQGNKASDMANQIMGPTELSSIAYTPLSSTFSPSVDGDYHFGFHAISDAEMYYLYMDSLMIESAEPTRPAAVTDLTISPDPSGTLKALFSFKTPTQTTGGTTLSTISRIEIRKGNYIIKTINNPTPGANITATDDKATKGRNEYSVIAFNGEEPGERATGKVFIGIDKPTVPIVRVIDQTTSAKITWQPVEGATGGIIIPSEVRYDIYNVTDAGAVGEKIGSVKGGTEYIVSGLSNNDGPQNYKQWAVNANTDMGSSLYGVGAIVVGAPYILPFHNSFKELSLENQFFAIERPNKETTWEIIGDMTVDNDGGAIVFRPQRAGTASIVSGKISLNGATLPKLLFDYRALSGTKGALELEIIKKDGTSSKIWESNFAALPAGETKWNHVILDLPSDLIGQDYIRVRIRGIANASLESTPIYFDNINITDPLQKDAAISMTTVESVKKGQPINLNIRVTNVGIDNIRGSKVIVTANGKEAFTTTINQDVQLMQQVEIPVTVRTSSLDQSSNMKIVARVETENDLEDANNSQEEDVKLNTANLPQPTNLRAEQAAGNKLKLTWKEPNIETNIVNDDFETYEAWATSFGDWTTVDADHGHAGALSEKGTYPHQDEQFAFLNWQPSDIFGAGQGLDPHSGKHALVSIYQFTKDGTKYVDANNWLISPLLSGREQTIRFWVNNFKPKTGGRETFDVLVSSTDIDTASFVKIGDTRVQESGKWTEISVKLPAGTRYFAIHHNTSKDQASIFMIDDASYETGNILTSYNIYCDGAYCGNTSETNYSDIPFAPDMIHDYSVTAVYFDGSESAPITIHFTTDIETIERDKPAAHDIYTLGGALVRRKSESLHNLQPGIYIVDGSKCIVK</sequence>
<keyword evidence="4" id="KW-1185">Reference proteome</keyword>
<feature type="domain" description="Fibronectin type-III" evidence="2">
    <location>
        <begin position="441"/>
        <end position="525"/>
    </location>
</feature>
<dbReference type="NCBIfam" id="NF038128">
    <property type="entry name" value="choice_anch_J"/>
    <property type="match status" value="2"/>
</dbReference>
<dbReference type="Gene3D" id="2.60.120.200">
    <property type="match status" value="2"/>
</dbReference>
<feature type="chain" id="PRO_5003553822" description="Fibronectin type-III domain-containing protein" evidence="1">
    <location>
        <begin position="24"/>
        <end position="1484"/>
    </location>
</feature>
<gene>
    <name evidence="3" type="ORF">HMPREF9140_02017</name>
</gene>
<feature type="domain" description="Fibronectin type-III" evidence="2">
    <location>
        <begin position="344"/>
        <end position="427"/>
    </location>
</feature>
<name>H1Q529_9BACT</name>
<feature type="signal peptide" evidence="1">
    <location>
        <begin position="1"/>
        <end position="23"/>
    </location>
</feature>
<dbReference type="Proteomes" id="UP000016023">
    <property type="component" value="Unassembled WGS sequence"/>
</dbReference>
<dbReference type="eggNOG" id="COG1974">
    <property type="taxonomic scope" value="Bacteria"/>
</dbReference>
<dbReference type="Gene3D" id="2.60.40.10">
    <property type="entry name" value="Immunoglobulins"/>
    <property type="match status" value="3"/>
</dbReference>
<dbReference type="SUPFAM" id="SSF49265">
    <property type="entry name" value="Fibronectin type III"/>
    <property type="match status" value="1"/>
</dbReference>
<dbReference type="InterPro" id="IPR036116">
    <property type="entry name" value="FN3_sf"/>
</dbReference>
<evidence type="ECO:0000259" key="2">
    <source>
        <dbReference type="SMART" id="SM00060"/>
    </source>
</evidence>
<dbReference type="STRING" id="883158.HMPREF9140_02017"/>
<accession>H1Q529</accession>
<dbReference type="InterPro" id="IPR003961">
    <property type="entry name" value="FN3_dom"/>
</dbReference>
<evidence type="ECO:0000313" key="4">
    <source>
        <dbReference type="Proteomes" id="UP000016023"/>
    </source>
</evidence>
<feature type="domain" description="Fibronectin type-III" evidence="2">
    <location>
        <begin position="695"/>
        <end position="781"/>
    </location>
</feature>
<dbReference type="InterPro" id="IPR013783">
    <property type="entry name" value="Ig-like_fold"/>
</dbReference>
<dbReference type="SUPFAM" id="SSF63825">
    <property type="entry name" value="YWTD domain"/>
    <property type="match status" value="1"/>
</dbReference>
<evidence type="ECO:0000256" key="1">
    <source>
        <dbReference type="SAM" id="SignalP"/>
    </source>
</evidence>
<dbReference type="Pfam" id="PF07675">
    <property type="entry name" value="Cleaved_Adhesin"/>
    <property type="match status" value="2"/>
</dbReference>
<dbReference type="InterPro" id="IPR011628">
    <property type="entry name" value="Cleaved_adhesin"/>
</dbReference>
<protein>
    <recommendedName>
        <fullName evidence="2">Fibronectin type-III domain-containing protein</fullName>
    </recommendedName>
</protein>
<comment type="caution">
    <text evidence="3">The sequence shown here is derived from an EMBL/GenBank/DDBJ whole genome shotgun (WGS) entry which is preliminary data.</text>
</comment>
<dbReference type="CDD" id="cd00063">
    <property type="entry name" value="FN3"/>
    <property type="match status" value="1"/>
</dbReference>
<feature type="domain" description="Fibronectin type-III" evidence="2">
    <location>
        <begin position="792"/>
        <end position="867"/>
    </location>
</feature>
<organism evidence="3 4">
    <name type="scientific">Prevotella micans F0438</name>
    <dbReference type="NCBI Taxonomy" id="883158"/>
    <lineage>
        <taxon>Bacteria</taxon>
        <taxon>Pseudomonadati</taxon>
        <taxon>Bacteroidota</taxon>
        <taxon>Bacteroidia</taxon>
        <taxon>Bacteroidales</taxon>
        <taxon>Prevotellaceae</taxon>
        <taxon>Prevotella</taxon>
    </lineage>
</organism>
<feature type="domain" description="Fibronectin type-III" evidence="2">
    <location>
        <begin position="1165"/>
        <end position="1308"/>
    </location>
</feature>
<dbReference type="RefSeq" id="WP_006953722.1">
    <property type="nucleotide sequence ID" value="NZ_JH594523.1"/>
</dbReference>
<dbReference type="HOGENOM" id="CLU_004284_0_0_10"/>
<dbReference type="EMBL" id="AGWK01000059">
    <property type="protein sequence ID" value="EHO66007.1"/>
    <property type="molecule type" value="Genomic_DNA"/>
</dbReference>
<keyword evidence="1" id="KW-0732">Signal</keyword>
<dbReference type="SMART" id="SM00060">
    <property type="entry name" value="FN3"/>
    <property type="match status" value="5"/>
</dbReference>
<reference evidence="3 4" key="1">
    <citation type="submission" date="2011-12" db="EMBL/GenBank/DDBJ databases">
        <title>The Genome Sequence of Prevotella micans F0438.</title>
        <authorList>
            <consortium name="The Broad Institute Genome Sequencing Platform"/>
            <person name="Earl A."/>
            <person name="Ward D."/>
            <person name="Feldgarden M."/>
            <person name="Gevers D."/>
            <person name="Izard J."/>
            <person name="Baranova O.V."/>
            <person name="Blanton J.M."/>
            <person name="Wade W.G."/>
            <person name="Dewhirst F.E."/>
            <person name="Young S.K."/>
            <person name="Zeng Q."/>
            <person name="Gargeya S."/>
            <person name="Fitzgerald M."/>
            <person name="Haas B."/>
            <person name="Abouelleil A."/>
            <person name="Alvarado L."/>
            <person name="Arachchi H.M."/>
            <person name="Berlin A."/>
            <person name="Chapman S.B."/>
            <person name="Gearin G."/>
            <person name="Goldberg J."/>
            <person name="Griggs A."/>
            <person name="Gujja S."/>
            <person name="Hansen M."/>
            <person name="Heiman D."/>
            <person name="Howarth C."/>
            <person name="Larimer J."/>
            <person name="Lui A."/>
            <person name="MacDonald P.J.P."/>
            <person name="McCowen C."/>
            <person name="Montmayeur A."/>
            <person name="Murphy C."/>
            <person name="Neiman D."/>
            <person name="Pearson M."/>
            <person name="Priest M."/>
            <person name="Roberts A."/>
            <person name="Saif S."/>
            <person name="Shea T."/>
            <person name="Sisk P."/>
            <person name="Stolte C."/>
            <person name="Sykes S."/>
            <person name="Wortman J."/>
            <person name="Nusbaum C."/>
            <person name="Birren B."/>
        </authorList>
    </citation>
    <scope>NUCLEOTIDE SEQUENCE [LARGE SCALE GENOMIC DNA]</scope>
    <source>
        <strain evidence="3 4">F0438</strain>
    </source>
</reference>